<proteinExistence type="inferred from homology"/>
<dbReference type="Proteomes" id="UP000078368">
    <property type="component" value="Unassembled WGS sequence"/>
</dbReference>
<comment type="catalytic activity">
    <reaction evidence="3 4">
        <text>[thioredoxin]-disulfide + L-methionine + H2O = L-methionine (S)-S-oxide + [thioredoxin]-dithiol</text>
        <dbReference type="Rhea" id="RHEA:19993"/>
        <dbReference type="Rhea" id="RHEA-COMP:10698"/>
        <dbReference type="Rhea" id="RHEA-COMP:10700"/>
        <dbReference type="ChEBI" id="CHEBI:15377"/>
        <dbReference type="ChEBI" id="CHEBI:29950"/>
        <dbReference type="ChEBI" id="CHEBI:50058"/>
        <dbReference type="ChEBI" id="CHEBI:57844"/>
        <dbReference type="ChEBI" id="CHEBI:58772"/>
        <dbReference type="EC" id="1.8.4.11"/>
    </reaction>
</comment>
<dbReference type="NCBIfam" id="TIGR00401">
    <property type="entry name" value="msrA"/>
    <property type="match status" value="1"/>
</dbReference>
<dbReference type="Gene3D" id="3.30.1060.10">
    <property type="entry name" value="Peptide methionine sulphoxide reductase MsrA"/>
    <property type="match status" value="1"/>
</dbReference>
<feature type="active site" evidence="4">
    <location>
        <position position="57"/>
    </location>
</feature>
<comment type="function">
    <text evidence="4">Has an important function as a repair enzyme for proteins that have been inactivated by oxidation. Catalyzes the reversible oxidation-reduction of methionine sulfoxide in proteins to methionine.</text>
</comment>
<dbReference type="PANTHER" id="PTHR42799">
    <property type="entry name" value="MITOCHONDRIAL PEPTIDE METHIONINE SULFOXIDE REDUCTASE"/>
    <property type="match status" value="1"/>
</dbReference>
<dbReference type="GO" id="GO:0005737">
    <property type="term" value="C:cytoplasm"/>
    <property type="evidence" value="ECO:0007669"/>
    <property type="project" value="TreeGrafter"/>
</dbReference>
<reference evidence="6 7" key="1">
    <citation type="submission" date="2016-04" db="EMBL/GenBank/DDBJ databases">
        <title>Peptidophaga gingivicola gen. nov., sp. nov., isolated from human subgingival plaque.</title>
        <authorList>
            <person name="Beall C.J."/>
            <person name="Mokrzan E.M."/>
            <person name="Griffen A.L."/>
            <person name="Leys E.J."/>
        </authorList>
    </citation>
    <scope>NUCLEOTIDE SEQUENCE [LARGE SCALE GENOMIC DNA]</scope>
    <source>
        <strain evidence="6 7">BA112</strain>
    </source>
</reference>
<dbReference type="EC" id="1.8.4.11" evidence="4"/>
<name>A0A179B4M4_9ACTO</name>
<dbReference type="SUPFAM" id="SSF55068">
    <property type="entry name" value="Peptide methionine sulfoxide reductase"/>
    <property type="match status" value="1"/>
</dbReference>
<keyword evidence="7" id="KW-1185">Reference proteome</keyword>
<dbReference type="HAMAP" id="MF_01401">
    <property type="entry name" value="MsrA"/>
    <property type="match status" value="1"/>
</dbReference>
<dbReference type="RefSeq" id="WP_064231209.1">
    <property type="nucleotide sequence ID" value="NZ_LVZK01000001.1"/>
</dbReference>
<dbReference type="InterPro" id="IPR036509">
    <property type="entry name" value="Met_Sox_Rdtase_MsrA_sf"/>
</dbReference>
<organism evidence="6 7">
    <name type="scientific">Peptidiphaga gingivicola</name>
    <dbReference type="NCBI Taxonomy" id="2741497"/>
    <lineage>
        <taxon>Bacteria</taxon>
        <taxon>Bacillati</taxon>
        <taxon>Actinomycetota</taxon>
        <taxon>Actinomycetes</taxon>
        <taxon>Actinomycetales</taxon>
        <taxon>Actinomycetaceae</taxon>
        <taxon>Peptidiphaga</taxon>
    </lineage>
</organism>
<comment type="caution">
    <text evidence="6">The sequence shown here is derived from an EMBL/GenBank/DDBJ whole genome shotgun (WGS) entry which is preliminary data.</text>
</comment>
<evidence type="ECO:0000256" key="1">
    <source>
        <dbReference type="ARBA" id="ARBA00023002"/>
    </source>
</evidence>
<sequence>MFLWDSSDKQTPVTPETALVGRDAPVLPSPAPHAVLGTDILAEPGPDQEVLYLASGCFWGAEKLAWELGADATAVGYMGGFTPNPMYEEVCTGKTGHAETVRVLYTPSRLPTERLLQAFFESHDPTSLNRQGGDIGTQYRSAIFPTTPQQEELAGRMIEAYQEVLENNGFGKIVTEVRSALETTPFYPAEDRHQQYLYKNPNGYQCHARTGMACPLPGSGPVATVE</sequence>
<protein>
    <recommendedName>
        <fullName evidence="4">Peptide methionine sulfoxide reductase MsrA</fullName>
        <shortName evidence="4">Protein-methionine-S-oxide reductase</shortName>
        <ecNumber evidence="4">1.8.4.11</ecNumber>
    </recommendedName>
    <alternativeName>
        <fullName evidence="4">Peptide-methionine (S)-S-oxide reductase</fullName>
        <shortName evidence="4">Peptide Met(O) reductase</shortName>
    </alternativeName>
</protein>
<feature type="domain" description="Peptide methionine sulphoxide reductase MsrA" evidence="5">
    <location>
        <begin position="51"/>
        <end position="206"/>
    </location>
</feature>
<dbReference type="AlphaFoldDB" id="A0A179B4M4"/>
<evidence type="ECO:0000313" key="6">
    <source>
        <dbReference type="EMBL" id="OAP86390.1"/>
    </source>
</evidence>
<evidence type="ECO:0000256" key="2">
    <source>
        <dbReference type="ARBA" id="ARBA00047806"/>
    </source>
</evidence>
<dbReference type="PANTHER" id="PTHR42799:SF2">
    <property type="entry name" value="MITOCHONDRIAL PEPTIDE METHIONINE SULFOXIDE REDUCTASE"/>
    <property type="match status" value="1"/>
</dbReference>
<evidence type="ECO:0000313" key="7">
    <source>
        <dbReference type="Proteomes" id="UP000078368"/>
    </source>
</evidence>
<dbReference type="GO" id="GO:0034599">
    <property type="term" value="P:cellular response to oxidative stress"/>
    <property type="evidence" value="ECO:0007669"/>
    <property type="project" value="TreeGrafter"/>
</dbReference>
<dbReference type="InterPro" id="IPR002569">
    <property type="entry name" value="Met_Sox_Rdtase_MsrA_dom"/>
</dbReference>
<dbReference type="InterPro" id="IPR050162">
    <property type="entry name" value="MsrA_MetSO_reductase"/>
</dbReference>
<evidence type="ECO:0000259" key="5">
    <source>
        <dbReference type="Pfam" id="PF01625"/>
    </source>
</evidence>
<evidence type="ECO:0000256" key="3">
    <source>
        <dbReference type="ARBA" id="ARBA00048782"/>
    </source>
</evidence>
<keyword evidence="1 4" id="KW-0560">Oxidoreductase</keyword>
<dbReference type="GO" id="GO:0008113">
    <property type="term" value="F:peptide-methionine (S)-S-oxide reductase activity"/>
    <property type="evidence" value="ECO:0007669"/>
    <property type="project" value="UniProtKB-UniRule"/>
</dbReference>
<dbReference type="EMBL" id="LVZK01000001">
    <property type="protein sequence ID" value="OAP86390.1"/>
    <property type="molecule type" value="Genomic_DNA"/>
</dbReference>
<dbReference type="GO" id="GO:0033744">
    <property type="term" value="F:L-methionine:thioredoxin-disulfide S-oxidoreductase activity"/>
    <property type="evidence" value="ECO:0007669"/>
    <property type="project" value="RHEA"/>
</dbReference>
<gene>
    <name evidence="4" type="primary">msrA</name>
    <name evidence="6" type="ORF">A4H34_04380</name>
</gene>
<comment type="similarity">
    <text evidence="4">Belongs to the MsrA Met sulfoxide reductase family.</text>
</comment>
<accession>A0A179B4M4</accession>
<dbReference type="STRING" id="1823756.A4H34_04380"/>
<comment type="catalytic activity">
    <reaction evidence="2 4">
        <text>L-methionyl-[protein] + [thioredoxin]-disulfide + H2O = L-methionyl-(S)-S-oxide-[protein] + [thioredoxin]-dithiol</text>
        <dbReference type="Rhea" id="RHEA:14217"/>
        <dbReference type="Rhea" id="RHEA-COMP:10698"/>
        <dbReference type="Rhea" id="RHEA-COMP:10700"/>
        <dbReference type="Rhea" id="RHEA-COMP:12313"/>
        <dbReference type="Rhea" id="RHEA-COMP:12315"/>
        <dbReference type="ChEBI" id="CHEBI:15377"/>
        <dbReference type="ChEBI" id="CHEBI:16044"/>
        <dbReference type="ChEBI" id="CHEBI:29950"/>
        <dbReference type="ChEBI" id="CHEBI:44120"/>
        <dbReference type="ChEBI" id="CHEBI:50058"/>
        <dbReference type="EC" id="1.8.4.11"/>
    </reaction>
</comment>
<dbReference type="Pfam" id="PF01625">
    <property type="entry name" value="PMSR"/>
    <property type="match status" value="1"/>
</dbReference>
<evidence type="ECO:0000256" key="4">
    <source>
        <dbReference type="HAMAP-Rule" id="MF_01401"/>
    </source>
</evidence>